<dbReference type="Pfam" id="PF18657">
    <property type="entry name" value="YDG"/>
    <property type="match status" value="2"/>
</dbReference>
<sequence length="972" mass="96576">MNITLNGVSITNPGGNNSPLQLGSGAKVTLKINGTNTLTASGLGAGIYVPTGSELTITGDNLTNKLTAQGGTLSENGGAGIGSKGTNTAERNVGTIIIEGSVEIVTQGGTRAAGIGSGGINDNKDNYTGNIIINGNAKVTATGGGYGAGIGTGADATNNGTITINGGTVNATGGSATWGGGAGIGSGTGSTTGANIINISGGTITATAGNGGGGYGNAGIGGESNNSTINISGGTITATRRETNYHDIRGVINISGGSVKLTDGTINGTVTNGASIPVFLSTLTLSGISTATAVTAGNINSIPCTTGTPSGGNYGIKDVKTDDAGKVYFWLPEASSKEKVSLTAGSVYSNSFTRNNNNNNTATLCLPPVIITAPSMPDATVNAAYDQTLAIDISFPATWSVSSGSLPAGLSINSSTGAITGTPTTAATGGVNFTVLAVTDAGDATKEMSIKVQKGTLVITWDTTVPAITYGDVAPVGSLNATTTGTGVVLSYSSSNEAVATVSGDGSNLTITGAGTATITASTAEDANYAAATTVEKTLTINKKTLSSLTWSNTTLTYNGAAQAPTATVVTANGLVGSDELTVTVTGDQTDFSSSPYTATATGFGGAAKNNYNLPSTTTTNFTIGKKELTVTGLAFGEKTYDGTTVATPSGTPELSGVVNSDDVTLNANGVSFAFSSKNVGTTNITRSGNYALAGGKAGNYSLTQPSSTFTGSIAKKAITITANNQSDVTYGVTVTPGYTTSIPPFSGDSFTGALSISGTPSGAGRLVAGSHSIEIGSLAISDGNSGGNYDVSFTGDDFTVNPLELTHNVTVTATKEYDGTNTAEHTGNLTNVISGDAVTLSVALQYTAGKNVQNDGAISASTWSIIGNDIGNYSLPTFPTAQTAIITAKPITITANNQGDVTYGEAVTPDYTTNFNVASIGDNFTGALSIDGERSTSDNLKVGSHNIVRGSLAISDGNNGGNYDVSFTGDG</sequence>
<proteinExistence type="predicted"/>
<dbReference type="InterPro" id="IPR041248">
    <property type="entry name" value="YDG"/>
</dbReference>
<dbReference type="Gene3D" id="2.60.40.10">
    <property type="entry name" value="Immunoglobulins"/>
    <property type="match status" value="1"/>
</dbReference>
<evidence type="ECO:0000259" key="1">
    <source>
        <dbReference type="Pfam" id="PF18657"/>
    </source>
</evidence>
<accession>A0A5J4T2S5</accession>
<dbReference type="AlphaFoldDB" id="A0A5J4T2S5"/>
<dbReference type="SUPFAM" id="SSF49313">
    <property type="entry name" value="Cadherin-like"/>
    <property type="match status" value="1"/>
</dbReference>
<gene>
    <name evidence="2" type="ORF">EZS27_000760</name>
</gene>
<dbReference type="GO" id="GO:0016020">
    <property type="term" value="C:membrane"/>
    <property type="evidence" value="ECO:0007669"/>
    <property type="project" value="InterPro"/>
</dbReference>
<feature type="domain" description="YDG" evidence="1">
    <location>
        <begin position="626"/>
        <end position="706"/>
    </location>
</feature>
<dbReference type="GO" id="GO:0005509">
    <property type="term" value="F:calcium ion binding"/>
    <property type="evidence" value="ECO:0007669"/>
    <property type="project" value="InterPro"/>
</dbReference>
<dbReference type="SUPFAM" id="SSF49373">
    <property type="entry name" value="Invasin/intimin cell-adhesion fragments"/>
    <property type="match status" value="1"/>
</dbReference>
<protein>
    <recommendedName>
        <fullName evidence="1">YDG domain-containing protein</fullName>
    </recommendedName>
</protein>
<dbReference type="InterPro" id="IPR015919">
    <property type="entry name" value="Cadherin-like_sf"/>
</dbReference>
<feature type="domain" description="YDG" evidence="1">
    <location>
        <begin position="803"/>
        <end position="878"/>
    </location>
</feature>
<dbReference type="EMBL" id="SNRY01000007">
    <property type="protein sequence ID" value="KAA6351963.1"/>
    <property type="molecule type" value="Genomic_DNA"/>
</dbReference>
<comment type="caution">
    <text evidence="2">The sequence shown here is derived from an EMBL/GenBank/DDBJ whole genome shotgun (WGS) entry which is preliminary data.</text>
</comment>
<feature type="non-terminal residue" evidence="2">
    <location>
        <position position="972"/>
    </location>
</feature>
<dbReference type="Gene3D" id="2.60.40.1080">
    <property type="match status" value="1"/>
</dbReference>
<name>A0A5J4T2S5_9ZZZZ</name>
<dbReference type="InterPro" id="IPR013783">
    <property type="entry name" value="Ig-like_fold"/>
</dbReference>
<reference evidence="2" key="1">
    <citation type="submission" date="2019-03" db="EMBL/GenBank/DDBJ databases">
        <title>Single cell metagenomics reveals metabolic interactions within the superorganism composed of flagellate Streblomastix strix and complex community of Bacteroidetes bacteria on its surface.</title>
        <authorList>
            <person name="Treitli S.C."/>
            <person name="Kolisko M."/>
            <person name="Husnik F."/>
            <person name="Keeling P."/>
            <person name="Hampl V."/>
        </authorList>
    </citation>
    <scope>NUCLEOTIDE SEQUENCE</scope>
    <source>
        <strain evidence="2">STM</strain>
    </source>
</reference>
<evidence type="ECO:0000313" key="2">
    <source>
        <dbReference type="EMBL" id="KAA6351963.1"/>
    </source>
</evidence>
<organism evidence="2">
    <name type="scientific">termite gut metagenome</name>
    <dbReference type="NCBI Taxonomy" id="433724"/>
    <lineage>
        <taxon>unclassified sequences</taxon>
        <taxon>metagenomes</taxon>
        <taxon>organismal metagenomes</taxon>
    </lineage>
</organism>
<dbReference type="Pfam" id="PF05345">
    <property type="entry name" value="He_PIG"/>
    <property type="match status" value="1"/>
</dbReference>
<dbReference type="InterPro" id="IPR008964">
    <property type="entry name" value="Invasin/intimin_cell_adhesion"/>
</dbReference>